<keyword evidence="12" id="KW-1185">Reference proteome</keyword>
<dbReference type="InterPro" id="IPR001356">
    <property type="entry name" value="HD"/>
</dbReference>
<dbReference type="OrthoDB" id="6159439at2759"/>
<proteinExistence type="inferred from homology"/>
<dbReference type="Pfam" id="PF00046">
    <property type="entry name" value="Homeodomain"/>
    <property type="match status" value="1"/>
</dbReference>
<dbReference type="SUPFAM" id="SSF46689">
    <property type="entry name" value="Homeodomain-like"/>
    <property type="match status" value="1"/>
</dbReference>
<feature type="compositionally biased region" description="Polar residues" evidence="9">
    <location>
        <begin position="204"/>
        <end position="218"/>
    </location>
</feature>
<dbReference type="PRINTS" id="PR00031">
    <property type="entry name" value="HTHREPRESSR"/>
</dbReference>
<dbReference type="GO" id="GO:0009948">
    <property type="term" value="P:anterior/posterior axis specification"/>
    <property type="evidence" value="ECO:0007669"/>
    <property type="project" value="TreeGrafter"/>
</dbReference>
<comment type="subcellular location">
    <subcellularLocation>
        <location evidence="1 7 8">Nucleus</location>
    </subcellularLocation>
</comment>
<evidence type="ECO:0000256" key="3">
    <source>
        <dbReference type="ARBA" id="ARBA00022473"/>
    </source>
</evidence>
<dbReference type="CDD" id="cd00086">
    <property type="entry name" value="homeodomain"/>
    <property type="match status" value="1"/>
</dbReference>
<dbReference type="InterPro" id="IPR020479">
    <property type="entry name" value="HD_metazoa"/>
</dbReference>
<accession>A0A553P7N1</accession>
<dbReference type="GO" id="GO:0000981">
    <property type="term" value="F:DNA-binding transcription factor activity, RNA polymerase II-specific"/>
    <property type="evidence" value="ECO:0007669"/>
    <property type="project" value="InterPro"/>
</dbReference>
<comment type="caution">
    <text evidence="11">The sequence shown here is derived from an EMBL/GenBank/DDBJ whole genome shotgun (WGS) entry which is preliminary data.</text>
</comment>
<dbReference type="PROSITE" id="PS00027">
    <property type="entry name" value="HOMEOBOX_1"/>
    <property type="match status" value="1"/>
</dbReference>
<dbReference type="InterPro" id="IPR047152">
    <property type="entry name" value="Caudal_homeobox"/>
</dbReference>
<dbReference type="GO" id="GO:0005634">
    <property type="term" value="C:nucleus"/>
    <property type="evidence" value="ECO:0007669"/>
    <property type="project" value="UniProtKB-SubCell"/>
</dbReference>
<evidence type="ECO:0000256" key="9">
    <source>
        <dbReference type="SAM" id="MobiDB-lite"/>
    </source>
</evidence>
<keyword evidence="5 7" id="KW-0371">Homeobox</keyword>
<organism evidence="11 12">
    <name type="scientific">Tigriopus californicus</name>
    <name type="common">Marine copepod</name>
    <dbReference type="NCBI Taxonomy" id="6832"/>
    <lineage>
        <taxon>Eukaryota</taxon>
        <taxon>Metazoa</taxon>
        <taxon>Ecdysozoa</taxon>
        <taxon>Arthropoda</taxon>
        <taxon>Crustacea</taxon>
        <taxon>Multicrustacea</taxon>
        <taxon>Hexanauplia</taxon>
        <taxon>Copepoda</taxon>
        <taxon>Harpacticoida</taxon>
        <taxon>Harpacticidae</taxon>
        <taxon>Tigriopus</taxon>
    </lineage>
</organism>
<dbReference type="EMBL" id="VCGU01000007">
    <property type="protein sequence ID" value="TRY73698.1"/>
    <property type="molecule type" value="Genomic_DNA"/>
</dbReference>
<dbReference type="Proteomes" id="UP000318571">
    <property type="component" value="Chromosome 3"/>
</dbReference>
<keyword evidence="3" id="KW-0217">Developmental protein</keyword>
<evidence type="ECO:0000313" key="11">
    <source>
        <dbReference type="EMBL" id="TRY73698.1"/>
    </source>
</evidence>
<dbReference type="SMART" id="SM00389">
    <property type="entry name" value="HOX"/>
    <property type="match status" value="1"/>
</dbReference>
<evidence type="ECO:0000256" key="7">
    <source>
        <dbReference type="PROSITE-ProRule" id="PRU00108"/>
    </source>
</evidence>
<evidence type="ECO:0000256" key="6">
    <source>
        <dbReference type="ARBA" id="ARBA00023242"/>
    </source>
</evidence>
<dbReference type="InterPro" id="IPR017970">
    <property type="entry name" value="Homeobox_CS"/>
</dbReference>
<dbReference type="PANTHER" id="PTHR24332:SF9">
    <property type="entry name" value="HOMEOTIC PROTEIN CAUDAL"/>
    <property type="match status" value="1"/>
</dbReference>
<sequence>MFPNCVGSSSSSSPSISFGMCSAASALSLSNVLSTSPSLSGSPATLVPSPRNHKTNTTTSVPSSHSLASDLSNTYGTQLGYYGGSAASVPGDYYPHPAMYHHNPSSNAMDNWHHPYNPLGHFYRGYEAAAAMAEWPMVHAQTASHEQLNGVGSTADLLNSGPTDPYGYRLSSDVSIGNHPSPRSPPEYKTIRDSDRHLDHGVNGASSRVSAQDLNNLTGVPLGSNNGMNGSTSGGVESGPSSQSPRDMIGEDSLKCDGPDSPGSVENDSMLHSRAMQSSSPYKWLDRSGYQQRIGAKEGATLLSHSSRTRTKDKYRVVYSDHQRLELEKEFHYSRYITIRRKAELAQALNLSERQVKIWFQNRRAKERKHMKKRDEIIQKEKLDAASSLHAVTAAAAGHHAAVAASANHMFAMGPMSHMLHPGMPPHL</sequence>
<dbReference type="GO" id="GO:0030154">
    <property type="term" value="P:cell differentiation"/>
    <property type="evidence" value="ECO:0007669"/>
    <property type="project" value="TreeGrafter"/>
</dbReference>
<evidence type="ECO:0000313" key="12">
    <source>
        <dbReference type="Proteomes" id="UP000318571"/>
    </source>
</evidence>
<dbReference type="OMA" id="ASANHMF"/>
<feature type="compositionally biased region" description="Basic and acidic residues" evidence="9">
    <location>
        <begin position="189"/>
        <end position="200"/>
    </location>
</feature>
<comment type="similarity">
    <text evidence="2">Belongs to the Caudal homeobox family.</text>
</comment>
<dbReference type="AlphaFoldDB" id="A0A553P7N1"/>
<dbReference type="InterPro" id="IPR000047">
    <property type="entry name" value="HTH_motif"/>
</dbReference>
<feature type="region of interest" description="Disordered" evidence="9">
    <location>
        <begin position="173"/>
        <end position="268"/>
    </location>
</feature>
<gene>
    <name evidence="11" type="ORF">TCAL_13511</name>
</gene>
<feature type="domain" description="Homeobox" evidence="10">
    <location>
        <begin position="310"/>
        <end position="370"/>
    </location>
</feature>
<evidence type="ECO:0000256" key="4">
    <source>
        <dbReference type="ARBA" id="ARBA00023125"/>
    </source>
</evidence>
<reference evidence="11 12" key="1">
    <citation type="journal article" date="2018" name="Nat. Ecol. Evol.">
        <title>Genomic signatures of mitonuclear coevolution across populations of Tigriopus californicus.</title>
        <authorList>
            <person name="Barreto F.S."/>
            <person name="Watson E.T."/>
            <person name="Lima T.G."/>
            <person name="Willett C.S."/>
            <person name="Edmands S."/>
            <person name="Li W."/>
            <person name="Burton R.S."/>
        </authorList>
    </citation>
    <scope>NUCLEOTIDE SEQUENCE [LARGE SCALE GENOMIC DNA]</scope>
    <source>
        <strain evidence="11 12">San Diego</strain>
    </source>
</reference>
<evidence type="ECO:0000256" key="2">
    <source>
        <dbReference type="ARBA" id="ARBA00010341"/>
    </source>
</evidence>
<protein>
    <recommendedName>
        <fullName evidence="10">Homeobox domain-containing protein</fullName>
    </recommendedName>
</protein>
<feature type="DNA-binding region" description="Homeobox" evidence="7">
    <location>
        <begin position="312"/>
        <end position="371"/>
    </location>
</feature>
<name>A0A553P7N1_TIGCA</name>
<evidence type="ECO:0000256" key="1">
    <source>
        <dbReference type="ARBA" id="ARBA00004123"/>
    </source>
</evidence>
<dbReference type="PRINTS" id="PR00024">
    <property type="entry name" value="HOMEOBOX"/>
</dbReference>
<evidence type="ECO:0000259" key="10">
    <source>
        <dbReference type="PROSITE" id="PS50071"/>
    </source>
</evidence>
<dbReference type="Gene3D" id="1.10.10.60">
    <property type="entry name" value="Homeodomain-like"/>
    <property type="match status" value="1"/>
</dbReference>
<dbReference type="PANTHER" id="PTHR24332">
    <property type="entry name" value="HOMEOBOX PROTEIN CDX"/>
    <property type="match status" value="1"/>
</dbReference>
<feature type="compositionally biased region" description="Polar residues" evidence="9">
    <location>
        <begin position="55"/>
        <end position="69"/>
    </location>
</feature>
<dbReference type="GO" id="GO:0000977">
    <property type="term" value="F:RNA polymerase II transcription regulatory region sequence-specific DNA binding"/>
    <property type="evidence" value="ECO:0007669"/>
    <property type="project" value="TreeGrafter"/>
</dbReference>
<evidence type="ECO:0000256" key="5">
    <source>
        <dbReference type="ARBA" id="ARBA00023155"/>
    </source>
</evidence>
<dbReference type="PROSITE" id="PS50071">
    <property type="entry name" value="HOMEOBOX_2"/>
    <property type="match status" value="1"/>
</dbReference>
<feature type="region of interest" description="Disordered" evidence="9">
    <location>
        <begin position="39"/>
        <end position="69"/>
    </location>
</feature>
<keyword evidence="6 7" id="KW-0539">Nucleus</keyword>
<dbReference type="FunFam" id="1.10.10.60:FF:000574">
    <property type="entry name" value="Homeobox protein CHOX-CAD2"/>
    <property type="match status" value="1"/>
</dbReference>
<keyword evidence="4 7" id="KW-0238">DNA-binding</keyword>
<dbReference type="GO" id="GO:0009887">
    <property type="term" value="P:animal organ morphogenesis"/>
    <property type="evidence" value="ECO:0007669"/>
    <property type="project" value="TreeGrafter"/>
</dbReference>
<feature type="compositionally biased region" description="Basic and acidic residues" evidence="9">
    <location>
        <begin position="248"/>
        <end position="258"/>
    </location>
</feature>
<evidence type="ECO:0000256" key="8">
    <source>
        <dbReference type="RuleBase" id="RU000682"/>
    </source>
</evidence>
<dbReference type="InterPro" id="IPR009057">
    <property type="entry name" value="Homeodomain-like_sf"/>
</dbReference>